<dbReference type="Gene3D" id="3.40.50.150">
    <property type="entry name" value="Vaccinia Virus protein VP39"/>
    <property type="match status" value="1"/>
</dbReference>
<accession>A0ABP6WTN5</accession>
<organism evidence="4 5">
    <name type="scientific">Amycolatopsis ultiminotia</name>
    <dbReference type="NCBI Taxonomy" id="543629"/>
    <lineage>
        <taxon>Bacteria</taxon>
        <taxon>Bacillati</taxon>
        <taxon>Actinomycetota</taxon>
        <taxon>Actinomycetes</taxon>
        <taxon>Pseudonocardiales</taxon>
        <taxon>Pseudonocardiaceae</taxon>
        <taxon>Amycolatopsis</taxon>
    </lineage>
</organism>
<reference evidence="5" key="1">
    <citation type="journal article" date="2019" name="Int. J. Syst. Evol. Microbiol.">
        <title>The Global Catalogue of Microorganisms (GCM) 10K type strain sequencing project: providing services to taxonomists for standard genome sequencing and annotation.</title>
        <authorList>
            <consortium name="The Broad Institute Genomics Platform"/>
            <consortium name="The Broad Institute Genome Sequencing Center for Infectious Disease"/>
            <person name="Wu L."/>
            <person name="Ma J."/>
        </authorList>
    </citation>
    <scope>NUCLEOTIDE SEQUENCE [LARGE SCALE GENOMIC DNA]</scope>
    <source>
        <strain evidence="5">JCM 16898</strain>
    </source>
</reference>
<sequence>MLTTYHEFAGFGGDTIGVLAVPGTRGVLAANHDENAILTHALNHPEMDHYRGDIAKEDIGRFPRVDFFAATPSCPPWTDARGEKRDFDNTTQGVLFDPVTGPRASNPQTARARALMEEIPRYLQAMNRRGKPVLGGLVENVVQVVKWDQFGRWRREIEAEGYRTRVIALNAMHVTGPTLGKVAQSRNRFLFAYWHTSLGRDPDWDKWLRPKAYCPVCDEVVSAVQVFKEPRVTMGVYGARNGQYVYRCPHRACRHQIVEPEVLPASTVIDWSLDPGQRIGQRVDKHGRPDPLTPATIERIEAGLARHAGTLLVSCAARAGVHTATSVGQPLRTQTCRRETAVVVPPFISIQRNGGSAKTAYPVDGPIPTVSAGGNHHGLVGPPTDPDGLALLMSYYGNGGTRGTDQPVGTLTTRDRYALLTGTPPVARCTFRMLQPHEVGAGMGFPPGYRIPATVAKSKRKTVRGYGNALPPAMAEVTASAVIEAITGEPLEPAT</sequence>
<dbReference type="GO" id="GO:0008168">
    <property type="term" value="F:methyltransferase activity"/>
    <property type="evidence" value="ECO:0007669"/>
    <property type="project" value="UniProtKB-KW"/>
</dbReference>
<gene>
    <name evidence="4" type="ORF">GCM10022222_42640</name>
</gene>
<keyword evidence="1 4" id="KW-0489">Methyltransferase</keyword>
<evidence type="ECO:0000313" key="5">
    <source>
        <dbReference type="Proteomes" id="UP001500689"/>
    </source>
</evidence>
<dbReference type="InterPro" id="IPR029063">
    <property type="entry name" value="SAM-dependent_MTases_sf"/>
</dbReference>
<proteinExistence type="predicted"/>
<keyword evidence="2" id="KW-0808">Transferase</keyword>
<dbReference type="Pfam" id="PF00145">
    <property type="entry name" value="DNA_methylase"/>
    <property type="match status" value="1"/>
</dbReference>
<evidence type="ECO:0000256" key="1">
    <source>
        <dbReference type="ARBA" id="ARBA00022603"/>
    </source>
</evidence>
<evidence type="ECO:0000313" key="4">
    <source>
        <dbReference type="EMBL" id="GAA3554479.1"/>
    </source>
</evidence>
<evidence type="ECO:0000256" key="3">
    <source>
        <dbReference type="ARBA" id="ARBA00022747"/>
    </source>
</evidence>
<dbReference type="EMBL" id="BAAAZN010000008">
    <property type="protein sequence ID" value="GAA3554479.1"/>
    <property type="molecule type" value="Genomic_DNA"/>
</dbReference>
<dbReference type="SUPFAM" id="SSF53335">
    <property type="entry name" value="S-adenosyl-L-methionine-dependent methyltransferases"/>
    <property type="match status" value="1"/>
</dbReference>
<keyword evidence="3" id="KW-0680">Restriction system</keyword>
<dbReference type="RefSeq" id="WP_344862397.1">
    <property type="nucleotide sequence ID" value="NZ_BAAAZN010000008.1"/>
</dbReference>
<dbReference type="GO" id="GO:0032259">
    <property type="term" value="P:methylation"/>
    <property type="evidence" value="ECO:0007669"/>
    <property type="project" value="UniProtKB-KW"/>
</dbReference>
<name>A0ABP6WTN5_9PSEU</name>
<comment type="caution">
    <text evidence="4">The sequence shown here is derived from an EMBL/GenBank/DDBJ whole genome shotgun (WGS) entry which is preliminary data.</text>
</comment>
<keyword evidence="5" id="KW-1185">Reference proteome</keyword>
<dbReference type="Proteomes" id="UP001500689">
    <property type="component" value="Unassembled WGS sequence"/>
</dbReference>
<protein>
    <submittedName>
        <fullName evidence="4">DNA cytosine methyltransferase</fullName>
    </submittedName>
</protein>
<evidence type="ECO:0000256" key="2">
    <source>
        <dbReference type="ARBA" id="ARBA00022679"/>
    </source>
</evidence>
<dbReference type="InterPro" id="IPR001525">
    <property type="entry name" value="C5_MeTfrase"/>
</dbReference>